<evidence type="ECO:0000256" key="5">
    <source>
        <dbReference type="ARBA" id="ARBA00023136"/>
    </source>
</evidence>
<keyword evidence="5 6" id="KW-0472">Membrane</keyword>
<dbReference type="Pfam" id="PF09335">
    <property type="entry name" value="VTT_dom"/>
    <property type="match status" value="1"/>
</dbReference>
<evidence type="ECO:0000259" key="7">
    <source>
        <dbReference type="Pfam" id="PF09335"/>
    </source>
</evidence>
<comment type="subcellular location">
    <subcellularLocation>
        <location evidence="1 6">Cell membrane</location>
        <topology evidence="1 6">Multi-pass membrane protein</topology>
    </subcellularLocation>
</comment>
<evidence type="ECO:0000313" key="8">
    <source>
        <dbReference type="EMBL" id="MFL8936204.1"/>
    </source>
</evidence>
<feature type="domain" description="VTT" evidence="7">
    <location>
        <begin position="40"/>
        <end position="157"/>
    </location>
</feature>
<dbReference type="PANTHER" id="PTHR12677:SF55">
    <property type="entry name" value="UNDECAPRENYL PHOSPHATE TRANSPORTER SAOUHSC_00901-RELATED"/>
    <property type="match status" value="1"/>
</dbReference>
<comment type="caution">
    <text evidence="8">The sequence shown here is derived from an EMBL/GenBank/DDBJ whole genome shotgun (WGS) entry which is preliminary data.</text>
</comment>
<keyword evidence="4 6" id="KW-1133">Transmembrane helix</keyword>
<name>A0ABW8VRZ5_9BACI</name>
<evidence type="ECO:0000256" key="3">
    <source>
        <dbReference type="ARBA" id="ARBA00022692"/>
    </source>
</evidence>
<gene>
    <name evidence="8" type="ORF">ACKA06_05325</name>
</gene>
<keyword evidence="3 6" id="KW-0812">Transmembrane</keyword>
<protein>
    <recommendedName>
        <fullName evidence="6">TVP38/TMEM64 family membrane protein</fullName>
    </recommendedName>
</protein>
<feature type="transmembrane region" description="Helical" evidence="6">
    <location>
        <begin position="106"/>
        <end position="130"/>
    </location>
</feature>
<reference evidence="8 9" key="1">
    <citation type="submission" date="2024-12" db="EMBL/GenBank/DDBJ databases">
        <authorList>
            <person name="Li X."/>
            <person name="Zhang D."/>
        </authorList>
    </citation>
    <scope>NUCLEOTIDE SEQUENCE [LARGE SCALE GENOMIC DNA]</scope>
    <source>
        <strain evidence="8 9">JCM19602</strain>
    </source>
</reference>
<dbReference type="RefSeq" id="WP_411159145.1">
    <property type="nucleotide sequence ID" value="NZ_JBJOSA010000003.1"/>
</dbReference>
<feature type="transmembrane region" description="Helical" evidence="6">
    <location>
        <begin position="136"/>
        <end position="161"/>
    </location>
</feature>
<evidence type="ECO:0000256" key="6">
    <source>
        <dbReference type="RuleBase" id="RU366058"/>
    </source>
</evidence>
<comment type="similarity">
    <text evidence="6">Belongs to the TVP38/TMEM64 family.</text>
</comment>
<keyword evidence="2 6" id="KW-1003">Cell membrane</keyword>
<organism evidence="8 9">
    <name type="scientific">Rossellomorea oryzaecorticis</name>
    <dbReference type="NCBI Taxonomy" id="1396505"/>
    <lineage>
        <taxon>Bacteria</taxon>
        <taxon>Bacillati</taxon>
        <taxon>Bacillota</taxon>
        <taxon>Bacilli</taxon>
        <taxon>Bacillales</taxon>
        <taxon>Bacillaceae</taxon>
        <taxon>Rossellomorea</taxon>
    </lineage>
</organism>
<accession>A0ABW8VRZ5</accession>
<feature type="transmembrane region" description="Helical" evidence="6">
    <location>
        <begin position="168"/>
        <end position="187"/>
    </location>
</feature>
<evidence type="ECO:0000256" key="1">
    <source>
        <dbReference type="ARBA" id="ARBA00004651"/>
    </source>
</evidence>
<proteinExistence type="inferred from homology"/>
<evidence type="ECO:0000256" key="2">
    <source>
        <dbReference type="ARBA" id="ARBA00022475"/>
    </source>
</evidence>
<evidence type="ECO:0000256" key="4">
    <source>
        <dbReference type="ARBA" id="ARBA00022989"/>
    </source>
</evidence>
<dbReference type="InterPro" id="IPR032816">
    <property type="entry name" value="VTT_dom"/>
</dbReference>
<dbReference type="EMBL" id="JBJOSA010000003">
    <property type="protein sequence ID" value="MFL8936204.1"/>
    <property type="molecule type" value="Genomic_DNA"/>
</dbReference>
<evidence type="ECO:0000313" key="9">
    <source>
        <dbReference type="Proteomes" id="UP001628668"/>
    </source>
</evidence>
<keyword evidence="9" id="KW-1185">Reference proteome</keyword>
<sequence length="194" mass="20697">MDWLALTIKEIIENHLSGSAVLIALFSVGVNIVISVAGFLPSFFITALNISYFGLETGILLSIIGESLGAVVSFVLYRKGMSVAKFDKILENSYFLKLKQAEGKEWIFLLFVFRIFPFVPSGVVTVAAAFSSISAAAFTVVSTAGKIPALLLEALIVVNVIESSRGTWILLGAAALLGLGYAAVRYGRLSGRNG</sequence>
<feature type="transmembrane region" description="Helical" evidence="6">
    <location>
        <begin position="21"/>
        <end position="45"/>
    </location>
</feature>
<feature type="transmembrane region" description="Helical" evidence="6">
    <location>
        <begin position="57"/>
        <end position="77"/>
    </location>
</feature>
<dbReference type="InterPro" id="IPR015414">
    <property type="entry name" value="TMEM64"/>
</dbReference>
<dbReference type="PANTHER" id="PTHR12677">
    <property type="entry name" value="GOLGI APPARATUS MEMBRANE PROTEIN TVP38-RELATED"/>
    <property type="match status" value="1"/>
</dbReference>
<dbReference type="Proteomes" id="UP001628668">
    <property type="component" value="Unassembled WGS sequence"/>
</dbReference>